<gene>
    <name evidence="2" type="ORF">EV210_111118</name>
</gene>
<dbReference type="SUPFAM" id="SSF54106">
    <property type="entry name" value="LysM domain"/>
    <property type="match status" value="1"/>
</dbReference>
<dbReference type="Gene3D" id="3.10.350.10">
    <property type="entry name" value="LysM domain"/>
    <property type="match status" value="1"/>
</dbReference>
<organism evidence="2 3">
    <name type="scientific">Anaerospora hongkongensis</name>
    <dbReference type="NCBI Taxonomy" id="244830"/>
    <lineage>
        <taxon>Bacteria</taxon>
        <taxon>Bacillati</taxon>
        <taxon>Bacillota</taxon>
        <taxon>Negativicutes</taxon>
        <taxon>Selenomonadales</taxon>
        <taxon>Sporomusaceae</taxon>
        <taxon>Anaerospora</taxon>
    </lineage>
</organism>
<dbReference type="AlphaFoldDB" id="A0A4R1PW24"/>
<dbReference type="EMBL" id="SLUI01000011">
    <property type="protein sequence ID" value="TCL35652.1"/>
    <property type="molecule type" value="Genomic_DNA"/>
</dbReference>
<comment type="caution">
    <text evidence="2">The sequence shown here is derived from an EMBL/GenBank/DDBJ whole genome shotgun (WGS) entry which is preliminary data.</text>
</comment>
<dbReference type="InterPro" id="IPR018392">
    <property type="entry name" value="LysM"/>
</dbReference>
<dbReference type="OrthoDB" id="9800780at2"/>
<dbReference type="InterPro" id="IPR036779">
    <property type="entry name" value="LysM_dom_sf"/>
</dbReference>
<reference evidence="2 3" key="1">
    <citation type="submission" date="2019-03" db="EMBL/GenBank/DDBJ databases">
        <title>Genomic Encyclopedia of Type Strains, Phase IV (KMG-IV): sequencing the most valuable type-strain genomes for metagenomic binning, comparative biology and taxonomic classification.</title>
        <authorList>
            <person name="Goeker M."/>
        </authorList>
    </citation>
    <scope>NUCLEOTIDE SEQUENCE [LARGE SCALE GENOMIC DNA]</scope>
    <source>
        <strain evidence="2 3">DSM 15969</strain>
    </source>
</reference>
<name>A0A4R1PW24_9FIRM</name>
<dbReference type="Proteomes" id="UP000295063">
    <property type="component" value="Unassembled WGS sequence"/>
</dbReference>
<keyword evidence="3" id="KW-1185">Reference proteome</keyword>
<protein>
    <submittedName>
        <fullName evidence="2">LysM domain-containing protein</fullName>
    </submittedName>
</protein>
<dbReference type="CDD" id="cd00118">
    <property type="entry name" value="LysM"/>
    <property type="match status" value="1"/>
</dbReference>
<proteinExistence type="predicted"/>
<dbReference type="Pfam" id="PF01476">
    <property type="entry name" value="LysM"/>
    <property type="match status" value="1"/>
</dbReference>
<accession>A0A4R1PW24</accession>
<dbReference type="SMART" id="SM00257">
    <property type="entry name" value="LysM"/>
    <property type="match status" value="1"/>
</dbReference>
<dbReference type="PROSITE" id="PS51782">
    <property type="entry name" value="LYSM"/>
    <property type="match status" value="1"/>
</dbReference>
<dbReference type="RefSeq" id="WP_132082392.1">
    <property type="nucleotide sequence ID" value="NZ_SLUI01000011.1"/>
</dbReference>
<evidence type="ECO:0000259" key="1">
    <source>
        <dbReference type="PROSITE" id="PS51782"/>
    </source>
</evidence>
<evidence type="ECO:0000313" key="2">
    <source>
        <dbReference type="EMBL" id="TCL35652.1"/>
    </source>
</evidence>
<sequence length="218" mass="24764">MSYYFFMGDTQLPVPPAKMQLRINNKNKTINLINDGEVNILKSAGLSEVSFEVLLPNSKYPFATYFEGFRSADHFLNGFKQLKTSFSPFQFIVCRLSPRYDFLFDTNLKVALEDYEIIEDANNGFDVLTSVRLKQYKPYATKVLNVKTAEDGTKTASIEQKRETSREIPKAYKVVAGQTLFEICKKQLGDGSRWQEIAKLNSITNPNILVSGQVIKFG</sequence>
<feature type="domain" description="LysM" evidence="1">
    <location>
        <begin position="170"/>
        <end position="217"/>
    </location>
</feature>
<evidence type="ECO:0000313" key="3">
    <source>
        <dbReference type="Proteomes" id="UP000295063"/>
    </source>
</evidence>